<dbReference type="EMBL" id="JAADJZ010000025">
    <property type="protein sequence ID" value="KAF2866961.1"/>
    <property type="molecule type" value="Genomic_DNA"/>
</dbReference>
<protein>
    <submittedName>
        <fullName evidence="2">P-loop containing nucleoside triphosphate hydrolase protein</fullName>
    </submittedName>
</protein>
<dbReference type="SUPFAM" id="SSF52540">
    <property type="entry name" value="P-loop containing nucleoside triphosphate hydrolases"/>
    <property type="match status" value="1"/>
</dbReference>
<dbReference type="Proteomes" id="UP000481861">
    <property type="component" value="Unassembled WGS sequence"/>
</dbReference>
<dbReference type="GO" id="GO:0016787">
    <property type="term" value="F:hydrolase activity"/>
    <property type="evidence" value="ECO:0007669"/>
    <property type="project" value="UniProtKB-KW"/>
</dbReference>
<dbReference type="InterPro" id="IPR027417">
    <property type="entry name" value="P-loop_NTPase"/>
</dbReference>
<reference evidence="2 3" key="1">
    <citation type="submission" date="2020-01" db="EMBL/GenBank/DDBJ databases">
        <authorList>
            <consortium name="DOE Joint Genome Institute"/>
            <person name="Haridas S."/>
            <person name="Albert R."/>
            <person name="Binder M."/>
            <person name="Bloem J."/>
            <person name="Labutti K."/>
            <person name="Salamov A."/>
            <person name="Andreopoulos B."/>
            <person name="Baker S.E."/>
            <person name="Barry K."/>
            <person name="Bills G."/>
            <person name="Bluhm B.H."/>
            <person name="Cannon C."/>
            <person name="Castanera R."/>
            <person name="Culley D.E."/>
            <person name="Daum C."/>
            <person name="Ezra D."/>
            <person name="Gonzalez J.B."/>
            <person name="Henrissat B."/>
            <person name="Kuo A."/>
            <person name="Liang C."/>
            <person name="Lipzen A."/>
            <person name="Lutzoni F."/>
            <person name="Magnuson J."/>
            <person name="Mondo S."/>
            <person name="Nolan M."/>
            <person name="Ohm R."/>
            <person name="Pangilinan J."/>
            <person name="Park H.-J.H."/>
            <person name="Ramirez L."/>
            <person name="Alfaro M."/>
            <person name="Sun H."/>
            <person name="Tritt A."/>
            <person name="Yoshinaga Y."/>
            <person name="Zwiers L.-H.L."/>
            <person name="Turgeon B.G."/>
            <person name="Goodwin S.B."/>
            <person name="Spatafora J.W."/>
            <person name="Crous P.W."/>
            <person name="Grigoriev I.V."/>
        </authorList>
    </citation>
    <scope>NUCLEOTIDE SEQUENCE [LARGE SCALE GENOMIC DNA]</scope>
    <source>
        <strain evidence="2 3">CBS 611.86</strain>
    </source>
</reference>
<evidence type="ECO:0000256" key="1">
    <source>
        <dbReference type="SAM" id="Phobius"/>
    </source>
</evidence>
<keyword evidence="2" id="KW-0378">Hydrolase</keyword>
<dbReference type="PANTHER" id="PTHR36978">
    <property type="entry name" value="P-LOOP CONTAINING NUCLEOTIDE TRIPHOSPHATE HYDROLASE"/>
    <property type="match status" value="1"/>
</dbReference>
<accession>A0A7C8M3Z7</accession>
<dbReference type="InterPro" id="IPR040632">
    <property type="entry name" value="Sulfotransfer_4"/>
</dbReference>
<dbReference type="OrthoDB" id="408152at2759"/>
<name>A0A7C8M3Z7_9PLEO</name>
<keyword evidence="1" id="KW-0472">Membrane</keyword>
<proteinExistence type="predicted"/>
<feature type="transmembrane region" description="Helical" evidence="1">
    <location>
        <begin position="213"/>
        <end position="234"/>
    </location>
</feature>
<dbReference type="PANTHER" id="PTHR36978:SF8">
    <property type="entry name" value="NAD DEPENDENT EPIMERASE_DEHYDRATASE"/>
    <property type="match status" value="1"/>
</dbReference>
<keyword evidence="1" id="KW-0812">Transmembrane</keyword>
<keyword evidence="1" id="KW-1133">Transmembrane helix</keyword>
<evidence type="ECO:0000313" key="2">
    <source>
        <dbReference type="EMBL" id="KAF2866961.1"/>
    </source>
</evidence>
<organism evidence="2 3">
    <name type="scientific">Massariosphaeria phaeospora</name>
    <dbReference type="NCBI Taxonomy" id="100035"/>
    <lineage>
        <taxon>Eukaryota</taxon>
        <taxon>Fungi</taxon>
        <taxon>Dikarya</taxon>
        <taxon>Ascomycota</taxon>
        <taxon>Pezizomycotina</taxon>
        <taxon>Dothideomycetes</taxon>
        <taxon>Pleosporomycetidae</taxon>
        <taxon>Pleosporales</taxon>
        <taxon>Pleosporales incertae sedis</taxon>
        <taxon>Massariosphaeria</taxon>
    </lineage>
</organism>
<gene>
    <name evidence="2" type="ORF">BDV95DRAFT_679646</name>
</gene>
<evidence type="ECO:0000313" key="3">
    <source>
        <dbReference type="Proteomes" id="UP000481861"/>
    </source>
</evidence>
<keyword evidence="3" id="KW-1185">Reference proteome</keyword>
<comment type="caution">
    <text evidence="2">The sequence shown here is derived from an EMBL/GenBank/DDBJ whole genome shotgun (WGS) entry which is preliminary data.</text>
</comment>
<sequence>MVLPEAVYPAPDPPPRVREKPMEVLCVGLPRSGTESLEKALLLLGYNYAYHHQGWDMLFKKSHRMKGWVGDCHITAEEFDALLGHSVAVTDAAASCFAPELIAAYPHAKVVLNMRNLDNWHASAVKNLCGAVNDNGFKNLLTWFHATLWCMFHCHQRVMWPRLSERLLEWSVEDAWEPLCRFLAKEVPKAPFPRANDASGFHKRVEEDLDKQGLIAIINIGLTLMLVLVLLLLGRSLAGLAANR</sequence>
<dbReference type="Gene3D" id="3.40.50.300">
    <property type="entry name" value="P-loop containing nucleotide triphosphate hydrolases"/>
    <property type="match status" value="1"/>
</dbReference>
<dbReference type="Pfam" id="PF17784">
    <property type="entry name" value="Sulfotransfer_4"/>
    <property type="match status" value="2"/>
</dbReference>
<dbReference type="AlphaFoldDB" id="A0A7C8M3Z7"/>